<dbReference type="KEGG" id="vg:18266204"/>
<dbReference type="RefSeq" id="YP_009001078.1">
    <property type="nucleotide sequence ID" value="NC_023423.1"/>
</dbReference>
<organism evidence="1 2">
    <name type="scientific">Pithovirus sibericum</name>
    <dbReference type="NCBI Taxonomy" id="1450746"/>
    <lineage>
        <taxon>Viruses</taxon>
        <taxon>Pithoviruses</taxon>
        <taxon>Orthopithovirinae</taxon>
        <taxon>Alphapithovirus</taxon>
        <taxon>Alphapithovirus sibericum</taxon>
    </lineage>
</organism>
<protein>
    <submittedName>
        <fullName evidence="1">Uncharacterized protein</fullName>
    </submittedName>
</protein>
<keyword evidence="2" id="KW-1185">Reference proteome</keyword>
<dbReference type="GeneID" id="18266204"/>
<evidence type="ECO:0000313" key="2">
    <source>
        <dbReference type="Proteomes" id="UP000202176"/>
    </source>
</evidence>
<name>W5S4Q9_9VIRU</name>
<proteinExistence type="predicted"/>
<reference evidence="1 2" key="1">
    <citation type="journal article" date="2014" name="Proc. Natl. Acad. Sci. U.S.A.">
        <title>Thirty-thousand-year-old distant relative of giant icosahedral DNA viruses with a pandoravirus morphology.</title>
        <authorList>
            <person name="Legendre M."/>
            <person name="Bartoli J."/>
            <person name="Shmakova L."/>
            <person name="Jeudy S."/>
            <person name="Labadie K."/>
            <person name="Adrait A."/>
            <person name="Lescot M."/>
            <person name="Poirot O."/>
            <person name="Bertaux L."/>
            <person name="Bruley C."/>
            <person name="Coute Y."/>
            <person name="Rivkina E."/>
            <person name="Abergel C."/>
            <person name="Claverie J.M."/>
        </authorList>
    </citation>
    <scope>NUCLEOTIDE SEQUENCE [LARGE SCALE GENOMIC DNA]</scope>
    <source>
        <strain evidence="1">P1084-T</strain>
    </source>
</reference>
<evidence type="ECO:0000313" key="1">
    <source>
        <dbReference type="EMBL" id="AHH01743.1"/>
    </source>
</evidence>
<gene>
    <name evidence="1" type="ORF">pv_176</name>
</gene>
<accession>W5S4Q9</accession>
<dbReference type="EMBL" id="KF740664">
    <property type="protein sequence ID" value="AHH01743.1"/>
    <property type="molecule type" value="Genomic_DNA"/>
</dbReference>
<dbReference type="Proteomes" id="UP000202176">
    <property type="component" value="Segment"/>
</dbReference>
<sequence>MQKHFLAHFLINSLSSFSTKNSFQFPMKADQLLFNLYDEFFVPFQHKEFIPISNEFQRFPLLFINFVSLIWVFLPQTTSENFTQEAYFSKLPSLSKQSLDGNKPIGR</sequence>